<dbReference type="NCBIfam" id="NF001847">
    <property type="entry name" value="PRK00571.1-4"/>
    <property type="match status" value="1"/>
</dbReference>
<comment type="similarity">
    <text evidence="3 15 16">Belongs to the ATPase epsilon chain family.</text>
</comment>
<evidence type="ECO:0000256" key="2">
    <source>
        <dbReference type="ARBA" id="ARBA00004202"/>
    </source>
</evidence>
<name>A0A2Z6E746_9GAMM</name>
<organism evidence="19 20">
    <name type="scientific">Aerosticca soli</name>
    <dbReference type="NCBI Taxonomy" id="2010829"/>
    <lineage>
        <taxon>Bacteria</taxon>
        <taxon>Pseudomonadati</taxon>
        <taxon>Pseudomonadota</taxon>
        <taxon>Gammaproteobacteria</taxon>
        <taxon>Lysobacterales</taxon>
        <taxon>Rhodanobacteraceae</taxon>
        <taxon>Aerosticca</taxon>
    </lineage>
</organism>
<dbReference type="InterPro" id="IPR001469">
    <property type="entry name" value="ATP_synth_F1_dsu/esu"/>
</dbReference>
<dbReference type="GO" id="GO:0005886">
    <property type="term" value="C:plasma membrane"/>
    <property type="evidence" value="ECO:0007669"/>
    <property type="project" value="UniProtKB-SubCell"/>
</dbReference>
<evidence type="ECO:0000256" key="15">
    <source>
        <dbReference type="HAMAP-Rule" id="MF_00530"/>
    </source>
</evidence>
<dbReference type="GO" id="GO:0045259">
    <property type="term" value="C:proton-transporting ATP synthase complex"/>
    <property type="evidence" value="ECO:0007669"/>
    <property type="project" value="UniProtKB-KW"/>
</dbReference>
<dbReference type="InterPro" id="IPR020547">
    <property type="entry name" value="ATP_synth_F1_esu_C"/>
</dbReference>
<dbReference type="SUPFAM" id="SSF51344">
    <property type="entry name" value="Epsilon subunit of F1F0-ATP synthase N-terminal domain"/>
    <property type="match status" value="1"/>
</dbReference>
<dbReference type="HAMAP" id="MF_00530">
    <property type="entry name" value="ATP_synth_epsil_bac"/>
    <property type="match status" value="1"/>
</dbReference>
<dbReference type="PANTHER" id="PTHR13822">
    <property type="entry name" value="ATP SYNTHASE DELTA/EPSILON CHAIN"/>
    <property type="match status" value="1"/>
</dbReference>
<evidence type="ECO:0000259" key="17">
    <source>
        <dbReference type="Pfam" id="PF00401"/>
    </source>
</evidence>
<dbReference type="Gene3D" id="1.20.5.440">
    <property type="entry name" value="ATP synthase delta/epsilon subunit, C-terminal domain"/>
    <property type="match status" value="1"/>
</dbReference>
<evidence type="ECO:0000256" key="12">
    <source>
        <dbReference type="ARBA" id="ARBA00023310"/>
    </source>
</evidence>
<dbReference type="EMBL" id="AP018560">
    <property type="protein sequence ID" value="BBD80996.1"/>
    <property type="molecule type" value="Genomic_DNA"/>
</dbReference>
<evidence type="ECO:0000313" key="20">
    <source>
        <dbReference type="Proteomes" id="UP000270530"/>
    </source>
</evidence>
<evidence type="ECO:0000313" key="19">
    <source>
        <dbReference type="EMBL" id="BBD80996.1"/>
    </source>
</evidence>
<protein>
    <recommendedName>
        <fullName evidence="5 15">ATP synthase epsilon chain</fullName>
    </recommendedName>
    <alternativeName>
        <fullName evidence="14 15">ATP synthase F1 sector epsilon subunit</fullName>
    </alternativeName>
    <alternativeName>
        <fullName evidence="13 15">F-ATPase epsilon subunit</fullName>
    </alternativeName>
</protein>
<keyword evidence="12 15" id="KW-0066">ATP synthesis</keyword>
<evidence type="ECO:0000256" key="4">
    <source>
        <dbReference type="ARBA" id="ARBA00011648"/>
    </source>
</evidence>
<dbReference type="AlphaFoldDB" id="A0A2Z6E746"/>
<keyword evidence="10 15" id="KW-0472">Membrane</keyword>
<comment type="function">
    <text evidence="1 15">Produces ATP from ADP in the presence of a proton gradient across the membrane.</text>
</comment>
<dbReference type="GO" id="GO:0005524">
    <property type="term" value="F:ATP binding"/>
    <property type="evidence" value="ECO:0007669"/>
    <property type="project" value="UniProtKB-UniRule"/>
</dbReference>
<evidence type="ECO:0000256" key="5">
    <source>
        <dbReference type="ARBA" id="ARBA00014480"/>
    </source>
</evidence>
<comment type="subunit">
    <text evidence="4 15 16">F-type ATPases have 2 components, CF(1) - the catalytic core - and CF(0) - the membrane proton channel. CF(1) has five subunits: alpha(3), beta(3), gamma(1), delta(1), epsilon(1). CF(0) has three main subunits: a, b and c.</text>
</comment>
<evidence type="ECO:0000256" key="3">
    <source>
        <dbReference type="ARBA" id="ARBA00005712"/>
    </source>
</evidence>
<proteinExistence type="inferred from homology"/>
<evidence type="ECO:0000256" key="14">
    <source>
        <dbReference type="ARBA" id="ARBA00031795"/>
    </source>
</evidence>
<feature type="domain" description="ATP synthase epsilon subunit C-terminal" evidence="17">
    <location>
        <begin position="113"/>
        <end position="157"/>
    </location>
</feature>
<evidence type="ECO:0000256" key="11">
    <source>
        <dbReference type="ARBA" id="ARBA00023196"/>
    </source>
</evidence>
<reference evidence="20" key="2">
    <citation type="submission" date="2018-06" db="EMBL/GenBank/DDBJ databases">
        <title>Genome sequence of Rhodanobacteraceae bacterium strain Dysh456.</title>
        <authorList>
            <person name="Fukui M."/>
        </authorList>
    </citation>
    <scope>NUCLEOTIDE SEQUENCE [LARGE SCALE GENOMIC DNA]</scope>
    <source>
        <strain evidence="20">Dysh456</strain>
    </source>
</reference>
<evidence type="ECO:0000256" key="1">
    <source>
        <dbReference type="ARBA" id="ARBA00003543"/>
    </source>
</evidence>
<dbReference type="InterPro" id="IPR036794">
    <property type="entry name" value="ATP_F1_dsu/esu_C_sf"/>
</dbReference>
<dbReference type="GO" id="GO:0046933">
    <property type="term" value="F:proton-transporting ATP synthase activity, rotational mechanism"/>
    <property type="evidence" value="ECO:0007669"/>
    <property type="project" value="UniProtKB-UniRule"/>
</dbReference>
<evidence type="ECO:0000256" key="10">
    <source>
        <dbReference type="ARBA" id="ARBA00023136"/>
    </source>
</evidence>
<dbReference type="Pfam" id="PF00401">
    <property type="entry name" value="ATP-synt_DE"/>
    <property type="match status" value="1"/>
</dbReference>
<dbReference type="KEGG" id="rbd:ALSL_2371"/>
<evidence type="ECO:0000256" key="9">
    <source>
        <dbReference type="ARBA" id="ARBA00023065"/>
    </source>
</evidence>
<gene>
    <name evidence="15" type="primary">atpC</name>
    <name evidence="19" type="ORF">ALSL_2371</name>
</gene>
<keyword evidence="8 15" id="KW-0375">Hydrogen ion transport</keyword>
<keyword evidence="11 15" id="KW-0139">CF(1)</keyword>
<evidence type="ECO:0000256" key="13">
    <source>
        <dbReference type="ARBA" id="ARBA00030215"/>
    </source>
</evidence>
<feature type="domain" description="ATP synthase F1 complex delta/epsilon subunit N-terminal" evidence="18">
    <location>
        <begin position="29"/>
        <end position="109"/>
    </location>
</feature>
<dbReference type="PANTHER" id="PTHR13822:SF10">
    <property type="entry name" value="ATP SYNTHASE EPSILON CHAIN, CHLOROPLASTIC"/>
    <property type="match status" value="1"/>
</dbReference>
<dbReference type="Pfam" id="PF02823">
    <property type="entry name" value="ATP-synt_DE_N"/>
    <property type="match status" value="1"/>
</dbReference>
<dbReference type="SUPFAM" id="SSF46604">
    <property type="entry name" value="Epsilon subunit of F1F0-ATP synthase C-terminal domain"/>
    <property type="match status" value="1"/>
</dbReference>
<keyword evidence="20" id="KW-1185">Reference proteome</keyword>
<dbReference type="Gene3D" id="2.60.15.10">
    <property type="entry name" value="F0F1 ATP synthase delta/epsilon subunit, N-terminal"/>
    <property type="match status" value="1"/>
</dbReference>
<keyword evidence="6 15" id="KW-0813">Transport</keyword>
<keyword evidence="9 15" id="KW-0406">Ion transport</keyword>
<dbReference type="InterPro" id="IPR036771">
    <property type="entry name" value="ATPsynth_dsu/esu_N"/>
</dbReference>
<evidence type="ECO:0000256" key="7">
    <source>
        <dbReference type="ARBA" id="ARBA00022475"/>
    </source>
</evidence>
<evidence type="ECO:0000256" key="6">
    <source>
        <dbReference type="ARBA" id="ARBA00022448"/>
    </source>
</evidence>
<dbReference type="CDD" id="cd12152">
    <property type="entry name" value="F1-ATPase_delta"/>
    <property type="match status" value="1"/>
</dbReference>
<evidence type="ECO:0000256" key="16">
    <source>
        <dbReference type="RuleBase" id="RU003656"/>
    </source>
</evidence>
<dbReference type="Proteomes" id="UP000270530">
    <property type="component" value="Chromosome"/>
</dbReference>
<dbReference type="NCBIfam" id="TIGR01216">
    <property type="entry name" value="ATP_synt_epsi"/>
    <property type="match status" value="1"/>
</dbReference>
<accession>A0A2Z6E746</accession>
<reference evidence="20" key="1">
    <citation type="submission" date="2018-04" db="EMBL/GenBank/DDBJ databases">
        <authorList>
            <person name="Watanabe M."/>
            <person name="Kojima H."/>
        </authorList>
    </citation>
    <scope>NUCLEOTIDE SEQUENCE [LARGE SCALE GENOMIC DNA]</scope>
    <source>
        <strain evidence="20">Dysh456</strain>
    </source>
</reference>
<evidence type="ECO:0000259" key="18">
    <source>
        <dbReference type="Pfam" id="PF02823"/>
    </source>
</evidence>
<evidence type="ECO:0000256" key="8">
    <source>
        <dbReference type="ARBA" id="ARBA00022781"/>
    </source>
</evidence>
<dbReference type="InterPro" id="IPR020546">
    <property type="entry name" value="ATP_synth_F1_dsu/esu_N"/>
</dbReference>
<comment type="subcellular location">
    <subcellularLocation>
        <location evidence="2 15">Cell membrane</location>
        <topology evidence="2 15">Peripheral membrane protein</topology>
    </subcellularLocation>
</comment>
<sequence>MAQAVLSRSAGPQRPDVLEFENPTMSHTLRVEVVSAEAEIYSGEATLVVATGELGELGIAPRHAPLITRLKPGKVVVTQPDGSKVDIAILGGGILEVQPEQVTVLADTAMRSEDIDEEAALRAKREAEDALANRGGEIEIAEAQAKLAAAITQLQALERLRRTLKH</sequence>
<keyword evidence="7 15" id="KW-1003">Cell membrane</keyword>
<dbReference type="FunFam" id="2.60.15.10:FF:000001">
    <property type="entry name" value="ATP synthase epsilon chain"/>
    <property type="match status" value="1"/>
</dbReference>